<dbReference type="InterPro" id="IPR029056">
    <property type="entry name" value="Ribokinase-like"/>
</dbReference>
<feature type="binding site" evidence="9">
    <location>
        <position position="246"/>
    </location>
    <ligand>
        <name>substrate</name>
    </ligand>
</feature>
<evidence type="ECO:0000256" key="6">
    <source>
        <dbReference type="ARBA" id="ARBA00022842"/>
    </source>
</evidence>
<evidence type="ECO:0000313" key="11">
    <source>
        <dbReference type="EMBL" id="KAA1394338.1"/>
    </source>
</evidence>
<feature type="binding site" evidence="9">
    <location>
        <position position="279"/>
    </location>
    <ligand>
        <name>K(+)</name>
        <dbReference type="ChEBI" id="CHEBI:29103"/>
    </ligand>
</feature>
<evidence type="ECO:0000256" key="2">
    <source>
        <dbReference type="ARBA" id="ARBA00022723"/>
    </source>
</evidence>
<feature type="domain" description="Carbohydrate kinase PfkB" evidence="10">
    <location>
        <begin position="4"/>
        <end position="289"/>
    </location>
</feature>
<keyword evidence="2 9" id="KW-0479">Metal-binding</keyword>
<proteinExistence type="inferred from homology"/>
<dbReference type="HAMAP" id="MF_01987">
    <property type="entry name" value="Ribokinase"/>
    <property type="match status" value="1"/>
</dbReference>
<feature type="binding site" evidence="9">
    <location>
        <begin position="12"/>
        <end position="14"/>
    </location>
    <ligand>
        <name>substrate</name>
    </ligand>
</feature>
<dbReference type="GO" id="GO:0005829">
    <property type="term" value="C:cytosol"/>
    <property type="evidence" value="ECO:0007669"/>
    <property type="project" value="TreeGrafter"/>
</dbReference>
<feature type="binding site" evidence="9">
    <location>
        <position position="240"/>
    </location>
    <ligand>
        <name>K(+)</name>
        <dbReference type="ChEBI" id="CHEBI:29103"/>
    </ligand>
</feature>
<feature type="binding site" evidence="9">
    <location>
        <position position="281"/>
    </location>
    <ligand>
        <name>K(+)</name>
        <dbReference type="ChEBI" id="CHEBI:29103"/>
    </ligand>
</feature>
<evidence type="ECO:0000256" key="1">
    <source>
        <dbReference type="ARBA" id="ARBA00022679"/>
    </source>
</evidence>
<feature type="binding site" evidence="9">
    <location>
        <position position="276"/>
    </location>
    <ligand>
        <name>K(+)</name>
        <dbReference type="ChEBI" id="CHEBI:29103"/>
    </ligand>
</feature>
<dbReference type="UniPathway" id="UPA00916">
    <property type="reaction ID" value="UER00889"/>
</dbReference>
<comment type="cofactor">
    <cofactor evidence="9">
        <name>Mg(2+)</name>
        <dbReference type="ChEBI" id="CHEBI:18420"/>
    </cofactor>
    <text evidence="9">Requires a divalent cation, most likely magnesium in vivo, as an electrophilic catalyst to aid phosphoryl group transfer. It is the chelate of the metal and the nucleotide that is the actual substrate.</text>
</comment>
<organism evidence="11 12">
    <name type="scientific">Aeromicrobium ginsengisoli</name>
    <dbReference type="NCBI Taxonomy" id="363867"/>
    <lineage>
        <taxon>Bacteria</taxon>
        <taxon>Bacillati</taxon>
        <taxon>Actinomycetota</taxon>
        <taxon>Actinomycetes</taxon>
        <taxon>Propionibacteriales</taxon>
        <taxon>Nocardioidaceae</taxon>
        <taxon>Aeromicrobium</taxon>
    </lineage>
</organism>
<evidence type="ECO:0000313" key="12">
    <source>
        <dbReference type="Proteomes" id="UP000380867"/>
    </source>
</evidence>
<dbReference type="InterPro" id="IPR011611">
    <property type="entry name" value="PfkB_dom"/>
</dbReference>
<keyword evidence="1 9" id="KW-0808">Transferase</keyword>
<dbReference type="Pfam" id="PF00294">
    <property type="entry name" value="PfkB"/>
    <property type="match status" value="1"/>
</dbReference>
<dbReference type="GO" id="GO:0046872">
    <property type="term" value="F:metal ion binding"/>
    <property type="evidence" value="ECO:0007669"/>
    <property type="project" value="UniProtKB-KW"/>
</dbReference>
<evidence type="ECO:0000259" key="10">
    <source>
        <dbReference type="Pfam" id="PF00294"/>
    </source>
</evidence>
<name>A0A5M4F9F8_9ACTN</name>
<evidence type="ECO:0000256" key="3">
    <source>
        <dbReference type="ARBA" id="ARBA00022741"/>
    </source>
</evidence>
<feature type="binding site" evidence="9">
    <location>
        <position position="285"/>
    </location>
    <ligand>
        <name>K(+)</name>
        <dbReference type="ChEBI" id="CHEBI:29103"/>
    </ligand>
</feature>
<dbReference type="RefSeq" id="WP_149690948.1">
    <property type="nucleotide sequence ID" value="NZ_SDPQ02000004.1"/>
</dbReference>
<dbReference type="SUPFAM" id="SSF53613">
    <property type="entry name" value="Ribokinase-like"/>
    <property type="match status" value="1"/>
</dbReference>
<evidence type="ECO:0000256" key="7">
    <source>
        <dbReference type="ARBA" id="ARBA00022958"/>
    </source>
</evidence>
<feature type="binding site" evidence="9">
    <location>
        <position position="140"/>
    </location>
    <ligand>
        <name>substrate</name>
    </ligand>
</feature>
<dbReference type="Gene3D" id="3.40.1190.20">
    <property type="match status" value="1"/>
</dbReference>
<dbReference type="PRINTS" id="PR00990">
    <property type="entry name" value="RIBOKINASE"/>
</dbReference>
<keyword evidence="4 9" id="KW-0418">Kinase</keyword>
<evidence type="ECO:0000256" key="4">
    <source>
        <dbReference type="ARBA" id="ARBA00022777"/>
    </source>
</evidence>
<dbReference type="GO" id="GO:0005524">
    <property type="term" value="F:ATP binding"/>
    <property type="evidence" value="ECO:0007669"/>
    <property type="project" value="UniProtKB-UniRule"/>
</dbReference>
<comment type="similarity">
    <text evidence="9">Belongs to the carbohydrate kinase PfkB family. Ribokinase subfamily.</text>
</comment>
<dbReference type="EMBL" id="SDPQ02000004">
    <property type="protein sequence ID" value="KAA1394338.1"/>
    <property type="molecule type" value="Genomic_DNA"/>
</dbReference>
<comment type="caution">
    <text evidence="11">The sequence shown here is derived from an EMBL/GenBank/DDBJ whole genome shotgun (WGS) entry which is preliminary data.</text>
</comment>
<dbReference type="InterPro" id="IPR011877">
    <property type="entry name" value="Ribokinase"/>
</dbReference>
<feature type="binding site" evidence="9">
    <location>
        <begin position="245"/>
        <end position="246"/>
    </location>
    <ligand>
        <name>ATP</name>
        <dbReference type="ChEBI" id="CHEBI:30616"/>
    </ligand>
</feature>
<evidence type="ECO:0000256" key="9">
    <source>
        <dbReference type="HAMAP-Rule" id="MF_01987"/>
    </source>
</evidence>
<comment type="caution">
    <text evidence="9">Lacks conserved residue(s) required for the propagation of feature annotation.</text>
</comment>
<sequence length="297" mass="29858">MTGRVVVVGSLNVDLALTCDTIPAPGETVLATAARRSAGGKGANQAVAAARAGGASTSIVGAVGDDPDGHYLLDQLGRAGVGTERVAVVAGQSSGLALITVDRAGENAIVVAPGANAALAIDAPDRELLHTADVVLAQLETPQQLVAEAARSRRSGVPFILNAAPAAPLTDELAREVDVLVVNEHEARSVAGTNDLDEAIQLLVARFPVLLVTLGAGGSELHRADLPVIRARALTVPVVDTTAAGDTYCGVLAAGLAAGRPVERAMPIAGAAASLTVQRSGAQDSIPTRAEVEALQP</sequence>
<comment type="activity regulation">
    <text evidence="9">Activated by a monovalent cation that binds near, but not in, the active site. The most likely occupant of the site in vivo is potassium. Ion binding induces a conformational change that may alter substrate affinity.</text>
</comment>
<protein>
    <recommendedName>
        <fullName evidence="9">Ribokinase</fullName>
        <shortName evidence="9">RK</shortName>
        <ecNumber evidence="9">2.7.1.15</ecNumber>
    </recommendedName>
</protein>
<reference evidence="11" key="1">
    <citation type="submission" date="2019-09" db="EMBL/GenBank/DDBJ databases">
        <authorList>
            <person name="Li J."/>
        </authorList>
    </citation>
    <scope>NUCLEOTIDE SEQUENCE [LARGE SCALE GENOMIC DNA]</scope>
    <source>
        <strain evidence="11">JCM 14732</strain>
    </source>
</reference>
<dbReference type="GO" id="GO:0019303">
    <property type="term" value="P:D-ribose catabolic process"/>
    <property type="evidence" value="ECO:0007669"/>
    <property type="project" value="UniProtKB-UniRule"/>
</dbReference>
<feature type="binding site" evidence="9">
    <location>
        <position position="242"/>
    </location>
    <ligand>
        <name>K(+)</name>
        <dbReference type="ChEBI" id="CHEBI:29103"/>
    </ligand>
</feature>
<comment type="function">
    <text evidence="9">Catalyzes the phosphorylation of ribose at O-5 in a reaction requiring ATP and magnesium. The resulting D-ribose-5-phosphate can then be used either for sythesis of nucleotides, histidine, and tryptophan, or as a component of the pentose phosphate pathway.</text>
</comment>
<dbReference type="AlphaFoldDB" id="A0A5M4F9F8"/>
<dbReference type="CDD" id="cd01174">
    <property type="entry name" value="ribokinase"/>
    <property type="match status" value="1"/>
</dbReference>
<accession>A0A5M4F9F8</accession>
<keyword evidence="6 9" id="KW-0460">Magnesium</keyword>
<keyword evidence="3 9" id="KW-0547">Nucleotide-binding</keyword>
<feature type="active site" description="Proton acceptor" evidence="9">
    <location>
        <position position="246"/>
    </location>
</feature>
<comment type="pathway">
    <text evidence="9">Carbohydrate metabolism; D-ribose degradation; D-ribose 5-phosphate from beta-D-ribopyranose: step 2/2.</text>
</comment>
<comment type="subcellular location">
    <subcellularLocation>
        <location evidence="9">Cytoplasm</location>
    </subcellularLocation>
</comment>
<dbReference type="Proteomes" id="UP000380867">
    <property type="component" value="Unassembled WGS sequence"/>
</dbReference>
<feature type="binding site" evidence="9">
    <location>
        <begin position="213"/>
        <end position="218"/>
    </location>
    <ligand>
        <name>ATP</name>
        <dbReference type="ChEBI" id="CHEBI:30616"/>
    </ligand>
</feature>
<keyword evidence="7 9" id="KW-0630">Potassium</keyword>
<dbReference type="InterPro" id="IPR002139">
    <property type="entry name" value="Ribo/fructo_kinase"/>
</dbReference>
<evidence type="ECO:0000256" key="8">
    <source>
        <dbReference type="ARBA" id="ARBA00023277"/>
    </source>
</evidence>
<dbReference type="PANTHER" id="PTHR10584">
    <property type="entry name" value="SUGAR KINASE"/>
    <property type="match status" value="1"/>
</dbReference>
<feature type="binding site" evidence="9">
    <location>
        <begin position="40"/>
        <end position="44"/>
    </location>
    <ligand>
        <name>substrate</name>
    </ligand>
</feature>
<dbReference type="OrthoDB" id="9775849at2"/>
<gene>
    <name evidence="9" type="primary">rbsK</name>
    <name evidence="11" type="ORF">ESP70_019250</name>
</gene>
<dbReference type="PANTHER" id="PTHR10584:SF166">
    <property type="entry name" value="RIBOKINASE"/>
    <property type="match status" value="1"/>
</dbReference>
<comment type="catalytic activity">
    <reaction evidence="9">
        <text>D-ribose + ATP = D-ribose 5-phosphate + ADP + H(+)</text>
        <dbReference type="Rhea" id="RHEA:13697"/>
        <dbReference type="ChEBI" id="CHEBI:15378"/>
        <dbReference type="ChEBI" id="CHEBI:30616"/>
        <dbReference type="ChEBI" id="CHEBI:47013"/>
        <dbReference type="ChEBI" id="CHEBI:78346"/>
        <dbReference type="ChEBI" id="CHEBI:456216"/>
        <dbReference type="EC" id="2.7.1.15"/>
    </reaction>
</comment>
<keyword evidence="5 9" id="KW-0067">ATP-binding</keyword>
<feature type="binding site" evidence="9">
    <location>
        <position position="183"/>
    </location>
    <ligand>
        <name>ATP</name>
        <dbReference type="ChEBI" id="CHEBI:30616"/>
    </ligand>
</feature>
<dbReference type="EC" id="2.7.1.15" evidence="9"/>
<evidence type="ECO:0000256" key="5">
    <source>
        <dbReference type="ARBA" id="ARBA00022840"/>
    </source>
</evidence>
<comment type="subunit">
    <text evidence="9">Homodimer.</text>
</comment>
<keyword evidence="9" id="KW-0963">Cytoplasm</keyword>
<dbReference type="GO" id="GO:0004747">
    <property type="term" value="F:ribokinase activity"/>
    <property type="evidence" value="ECO:0007669"/>
    <property type="project" value="UniProtKB-UniRule"/>
</dbReference>
<keyword evidence="12" id="KW-1185">Reference proteome</keyword>
<keyword evidence="8 9" id="KW-0119">Carbohydrate metabolism</keyword>